<keyword evidence="3" id="KW-1185">Reference proteome</keyword>
<dbReference type="EMBL" id="JASCZI010241705">
    <property type="protein sequence ID" value="MED6205395.1"/>
    <property type="molecule type" value="Genomic_DNA"/>
</dbReference>
<name>A0ABU6Y6K1_9FABA</name>
<protein>
    <submittedName>
        <fullName evidence="2">Uncharacterized protein</fullName>
    </submittedName>
</protein>
<evidence type="ECO:0000313" key="2">
    <source>
        <dbReference type="EMBL" id="MED6205395.1"/>
    </source>
</evidence>
<dbReference type="Proteomes" id="UP001341840">
    <property type="component" value="Unassembled WGS sequence"/>
</dbReference>
<evidence type="ECO:0000256" key="1">
    <source>
        <dbReference type="SAM" id="MobiDB-lite"/>
    </source>
</evidence>
<sequence>MRTWQSQSRGCRREATSYTQRGHQPAQRLDTSVWGGGLPGAADARAPTRQCCCAFRPGFRHRQWAVVHLRREMEAGDTHLPFAIRRGNYYTTGCRITLGITDGRRACWRLREGLPAALWEIDVADGSGYLGGEARAQRGGGQE</sequence>
<accession>A0ABU6Y6K1</accession>
<gene>
    <name evidence="2" type="ORF">PIB30_017207</name>
</gene>
<organism evidence="2 3">
    <name type="scientific">Stylosanthes scabra</name>
    <dbReference type="NCBI Taxonomy" id="79078"/>
    <lineage>
        <taxon>Eukaryota</taxon>
        <taxon>Viridiplantae</taxon>
        <taxon>Streptophyta</taxon>
        <taxon>Embryophyta</taxon>
        <taxon>Tracheophyta</taxon>
        <taxon>Spermatophyta</taxon>
        <taxon>Magnoliopsida</taxon>
        <taxon>eudicotyledons</taxon>
        <taxon>Gunneridae</taxon>
        <taxon>Pentapetalae</taxon>
        <taxon>rosids</taxon>
        <taxon>fabids</taxon>
        <taxon>Fabales</taxon>
        <taxon>Fabaceae</taxon>
        <taxon>Papilionoideae</taxon>
        <taxon>50 kb inversion clade</taxon>
        <taxon>dalbergioids sensu lato</taxon>
        <taxon>Dalbergieae</taxon>
        <taxon>Pterocarpus clade</taxon>
        <taxon>Stylosanthes</taxon>
    </lineage>
</organism>
<comment type="caution">
    <text evidence="2">The sequence shown here is derived from an EMBL/GenBank/DDBJ whole genome shotgun (WGS) entry which is preliminary data.</text>
</comment>
<reference evidence="2 3" key="1">
    <citation type="journal article" date="2023" name="Plants (Basel)">
        <title>Bridging the Gap: Combining Genomics and Transcriptomics Approaches to Understand Stylosanthes scabra, an Orphan Legume from the Brazilian Caatinga.</title>
        <authorList>
            <person name="Ferreira-Neto J.R.C."/>
            <person name="da Silva M.D."/>
            <person name="Binneck E."/>
            <person name="de Melo N.F."/>
            <person name="da Silva R.H."/>
            <person name="de Melo A.L.T.M."/>
            <person name="Pandolfi V."/>
            <person name="Bustamante F.O."/>
            <person name="Brasileiro-Vidal A.C."/>
            <person name="Benko-Iseppon A.M."/>
        </authorList>
    </citation>
    <scope>NUCLEOTIDE SEQUENCE [LARGE SCALE GENOMIC DNA]</scope>
    <source>
        <tissue evidence="2">Leaves</tissue>
    </source>
</reference>
<proteinExistence type="predicted"/>
<evidence type="ECO:0000313" key="3">
    <source>
        <dbReference type="Proteomes" id="UP001341840"/>
    </source>
</evidence>
<feature type="region of interest" description="Disordered" evidence="1">
    <location>
        <begin position="1"/>
        <end position="32"/>
    </location>
</feature>